<name>S4XKU8_SORCE</name>
<evidence type="ECO:0000313" key="1">
    <source>
        <dbReference type="EMBL" id="AGP33179.1"/>
    </source>
</evidence>
<reference evidence="1 2" key="1">
    <citation type="journal article" date="2013" name="Sci. Rep.">
        <title>Extraordinary expansion of a Sorangium cellulosum genome from an alkaline milieu.</title>
        <authorList>
            <person name="Han K."/>
            <person name="Li Z.F."/>
            <person name="Peng R."/>
            <person name="Zhu L.P."/>
            <person name="Zhou T."/>
            <person name="Wang L.G."/>
            <person name="Li S.G."/>
            <person name="Zhang X.B."/>
            <person name="Hu W."/>
            <person name="Wu Z.H."/>
            <person name="Qin N."/>
            <person name="Li Y.Z."/>
        </authorList>
    </citation>
    <scope>NUCLEOTIDE SEQUENCE [LARGE SCALE GENOMIC DNA]</scope>
    <source>
        <strain evidence="1 2">So0157-2</strain>
    </source>
</reference>
<evidence type="ECO:0000313" key="2">
    <source>
        <dbReference type="Proteomes" id="UP000014803"/>
    </source>
</evidence>
<protein>
    <submittedName>
        <fullName evidence="1">Uncharacterized protein</fullName>
    </submittedName>
</protein>
<proteinExistence type="predicted"/>
<gene>
    <name evidence="1" type="ORF">SCE1572_00870</name>
</gene>
<dbReference type="Proteomes" id="UP000014803">
    <property type="component" value="Chromosome"/>
</dbReference>
<organism evidence="1 2">
    <name type="scientific">Sorangium cellulosum So0157-2</name>
    <dbReference type="NCBI Taxonomy" id="1254432"/>
    <lineage>
        <taxon>Bacteria</taxon>
        <taxon>Pseudomonadati</taxon>
        <taxon>Myxococcota</taxon>
        <taxon>Polyangia</taxon>
        <taxon>Polyangiales</taxon>
        <taxon>Polyangiaceae</taxon>
        <taxon>Sorangium</taxon>
    </lineage>
</organism>
<dbReference type="KEGG" id="scu:SCE1572_00870"/>
<dbReference type="AlphaFoldDB" id="S4XKU8"/>
<dbReference type="PATRIC" id="fig|1254432.3.peg.185"/>
<dbReference type="EMBL" id="CP003969">
    <property type="protein sequence ID" value="AGP33179.1"/>
    <property type="molecule type" value="Genomic_DNA"/>
</dbReference>
<accession>S4XKU8</accession>
<dbReference type="HOGENOM" id="CLU_3410208_0_0_7"/>
<sequence length="29" mass="3276">MHEHLLQGFARVRDYLTRIGAPLRPAEAG</sequence>